<feature type="binding site" evidence="6">
    <location>
        <position position="50"/>
    </location>
    <ligand>
        <name>pyruvate</name>
        <dbReference type="ChEBI" id="CHEBI:15361"/>
    </ligand>
</feature>
<evidence type="ECO:0000313" key="7">
    <source>
        <dbReference type="EMBL" id="RXN87893.1"/>
    </source>
</evidence>
<dbReference type="OrthoDB" id="9782828at2"/>
<evidence type="ECO:0000256" key="4">
    <source>
        <dbReference type="PIRNR" id="PIRNR001365"/>
    </source>
</evidence>
<accession>A0A4Q1HJK7</accession>
<dbReference type="PRINTS" id="PR00146">
    <property type="entry name" value="DHPICSNTHASE"/>
</dbReference>
<dbReference type="PROSITE" id="PS00666">
    <property type="entry name" value="DHDPS_2"/>
    <property type="match status" value="1"/>
</dbReference>
<dbReference type="InterPro" id="IPR020624">
    <property type="entry name" value="Schiff_base-form_aldolases_CS"/>
</dbReference>
<organism evidence="7 8">
    <name type="scientific">Achromobacter aloeverae</name>
    <dbReference type="NCBI Taxonomy" id="1750518"/>
    <lineage>
        <taxon>Bacteria</taxon>
        <taxon>Pseudomonadati</taxon>
        <taxon>Pseudomonadota</taxon>
        <taxon>Betaproteobacteria</taxon>
        <taxon>Burkholderiales</taxon>
        <taxon>Alcaligenaceae</taxon>
        <taxon>Achromobacter</taxon>
    </lineage>
</organism>
<feature type="binding site" evidence="6">
    <location>
        <position position="205"/>
    </location>
    <ligand>
        <name>pyruvate</name>
        <dbReference type="ChEBI" id="CHEBI:15361"/>
    </ligand>
</feature>
<evidence type="ECO:0000256" key="2">
    <source>
        <dbReference type="ARBA" id="ARBA00023239"/>
    </source>
</evidence>
<dbReference type="InterPro" id="IPR013785">
    <property type="entry name" value="Aldolase_TIM"/>
</dbReference>
<reference evidence="7 8" key="1">
    <citation type="journal article" date="2017" name="Int. J. Syst. Evol. Microbiol.">
        <title>Achromobacter aloeverae sp. nov., isolated from the root of Aloe vera (L.) Burm.f.</title>
        <authorList>
            <person name="Kuncharoen N."/>
            <person name="Muramatsu Y."/>
            <person name="Shibata C."/>
            <person name="Kamakura Y."/>
            <person name="Nakagawa Y."/>
            <person name="Tanasupawat S."/>
        </authorList>
    </citation>
    <scope>NUCLEOTIDE SEQUENCE [LARGE SCALE GENOMIC DNA]</scope>
    <source>
        <strain evidence="7 8">AVA-1</strain>
    </source>
</reference>
<keyword evidence="2 4" id="KW-0456">Lyase</keyword>
<evidence type="ECO:0000256" key="3">
    <source>
        <dbReference type="ARBA" id="ARBA00023270"/>
    </source>
</evidence>
<dbReference type="InterPro" id="IPR002220">
    <property type="entry name" value="DapA-like"/>
</dbReference>
<dbReference type="AlphaFoldDB" id="A0A4Q1HJK7"/>
<name>A0A4Q1HJK7_9BURK</name>
<feature type="active site" description="Schiff-base intermediate with substrate" evidence="5">
    <location>
        <position position="167"/>
    </location>
</feature>
<dbReference type="InterPro" id="IPR020625">
    <property type="entry name" value="Schiff_base-form_aldolases_AS"/>
</dbReference>
<protein>
    <submittedName>
        <fullName evidence="7">4-hydroxy-tetrahydrodipicolinate synthase</fullName>
    </submittedName>
</protein>
<dbReference type="EMBL" id="PYAL01000004">
    <property type="protein sequence ID" value="RXN87893.1"/>
    <property type="molecule type" value="Genomic_DNA"/>
</dbReference>
<dbReference type="SUPFAM" id="SSF51569">
    <property type="entry name" value="Aldolase"/>
    <property type="match status" value="1"/>
</dbReference>
<dbReference type="PANTHER" id="PTHR12128">
    <property type="entry name" value="DIHYDRODIPICOLINATE SYNTHASE"/>
    <property type="match status" value="1"/>
</dbReference>
<keyword evidence="8" id="KW-1185">Reference proteome</keyword>
<keyword evidence="3" id="KW-0704">Schiff base</keyword>
<comment type="similarity">
    <text evidence="1 4">Belongs to the DapA family.</text>
</comment>
<dbReference type="SMART" id="SM01130">
    <property type="entry name" value="DHDPS"/>
    <property type="match status" value="1"/>
</dbReference>
<dbReference type="PANTHER" id="PTHR12128:SF66">
    <property type="entry name" value="4-HYDROXY-2-OXOGLUTARATE ALDOLASE, MITOCHONDRIAL"/>
    <property type="match status" value="1"/>
</dbReference>
<dbReference type="GO" id="GO:0008840">
    <property type="term" value="F:4-hydroxy-tetrahydrodipicolinate synthase activity"/>
    <property type="evidence" value="ECO:0007669"/>
    <property type="project" value="TreeGrafter"/>
</dbReference>
<dbReference type="GO" id="GO:0044281">
    <property type="term" value="P:small molecule metabolic process"/>
    <property type="evidence" value="ECO:0007669"/>
    <property type="project" value="UniProtKB-ARBA"/>
</dbReference>
<evidence type="ECO:0000256" key="5">
    <source>
        <dbReference type="PIRSR" id="PIRSR001365-1"/>
    </source>
</evidence>
<sequence>MGARMPPLSGLWLPMVTPLRQGRVDEEAAVRLARHYRRAGVAGLVLFGSTGEGNLLTLAERCDMVAALRADAEAGALPFMLGLGGVDTTGVAAAMRRLNRLEPVAYLVPPPYYLCPAQAGMRWHYRQLAWATERPIMLYNVPRRTGSALTVESMETLAATQPIVGVKECDATRLMVILRRGQVPAVCGEDAALCDFSLAGGQCAIAASAHVRPDLFIAMMQLAHAGRASEARALQDQLKPLIRLLFSEPNPAPVKKALAMAGLIQDELRPPLMPASRALEGRLRRLLERLPAAPAAAALQSTSAASVNI</sequence>
<dbReference type="Gene3D" id="3.20.20.70">
    <property type="entry name" value="Aldolase class I"/>
    <property type="match status" value="1"/>
</dbReference>
<dbReference type="PIRSF" id="PIRSF001365">
    <property type="entry name" value="DHDPS"/>
    <property type="match status" value="1"/>
</dbReference>
<evidence type="ECO:0000256" key="6">
    <source>
        <dbReference type="PIRSR" id="PIRSR001365-2"/>
    </source>
</evidence>
<evidence type="ECO:0000313" key="8">
    <source>
        <dbReference type="Proteomes" id="UP000290849"/>
    </source>
</evidence>
<dbReference type="Pfam" id="PF00701">
    <property type="entry name" value="DHDPS"/>
    <property type="match status" value="1"/>
</dbReference>
<evidence type="ECO:0000256" key="1">
    <source>
        <dbReference type="ARBA" id="ARBA00007592"/>
    </source>
</evidence>
<dbReference type="Proteomes" id="UP000290849">
    <property type="component" value="Unassembled WGS sequence"/>
</dbReference>
<dbReference type="PROSITE" id="PS00665">
    <property type="entry name" value="DHDPS_1"/>
    <property type="match status" value="1"/>
</dbReference>
<proteinExistence type="inferred from homology"/>
<comment type="caution">
    <text evidence="7">The sequence shown here is derived from an EMBL/GenBank/DDBJ whole genome shotgun (WGS) entry which is preliminary data.</text>
</comment>
<feature type="active site" description="Proton donor/acceptor" evidence="5">
    <location>
        <position position="139"/>
    </location>
</feature>
<gene>
    <name evidence="7" type="ORF">C7R54_15005</name>
</gene>